<evidence type="ECO:0000313" key="4">
    <source>
        <dbReference type="Proteomes" id="UP000176614"/>
    </source>
</evidence>
<dbReference type="InterPro" id="IPR014044">
    <property type="entry name" value="CAP_dom"/>
</dbReference>
<keyword evidence="1" id="KW-0472">Membrane</keyword>
<feature type="transmembrane region" description="Helical" evidence="1">
    <location>
        <begin position="288"/>
        <end position="306"/>
    </location>
</feature>
<dbReference type="PANTHER" id="PTHR31157:SF1">
    <property type="entry name" value="SCP DOMAIN-CONTAINING PROTEIN"/>
    <property type="match status" value="1"/>
</dbReference>
<dbReference type="Proteomes" id="UP000176614">
    <property type="component" value="Unassembled WGS sequence"/>
</dbReference>
<dbReference type="Gene3D" id="3.40.33.10">
    <property type="entry name" value="CAP"/>
    <property type="match status" value="1"/>
</dbReference>
<dbReference type="EMBL" id="MEVT01000022">
    <property type="protein sequence ID" value="OGC62213.1"/>
    <property type="molecule type" value="Genomic_DNA"/>
</dbReference>
<evidence type="ECO:0000259" key="2">
    <source>
        <dbReference type="Pfam" id="PF00188"/>
    </source>
</evidence>
<feature type="domain" description="SCP" evidence="2">
    <location>
        <begin position="76"/>
        <end position="193"/>
    </location>
</feature>
<dbReference type="AlphaFoldDB" id="A0A1F4VZI3"/>
<dbReference type="InterPro" id="IPR035940">
    <property type="entry name" value="CAP_sf"/>
</dbReference>
<proteinExistence type="predicted"/>
<dbReference type="CDD" id="cd05379">
    <property type="entry name" value="CAP_bacterial"/>
    <property type="match status" value="1"/>
</dbReference>
<comment type="caution">
    <text evidence="3">The sequence shown here is derived from an EMBL/GenBank/DDBJ whole genome shotgun (WGS) entry which is preliminary data.</text>
</comment>
<gene>
    <name evidence="3" type="ORF">A2264_02920</name>
</gene>
<sequence>MIALVKNWRNQSKAIDKYQFLPHPIENKRATLLSNKAFAVYCILILLIAFLFRILPVFIPGVLGYASDISIRDLLESTNSTRAKSGQKALVLSATLSAAAEKKAHHMFEKSYWAHISPDGVEPWAFILAEGYDYVYAGENLAKNFSQSGDVVSAWYNSPSHRSNLLSPNYDEIGFAVVNGVLDGYETTLVVQMFGRPRNPARIAKIDDQEGLLSKLDNSTQVAPSVQSENDIQQVVVPEPVPASNLLIDLPSAIRTLGTFLGAFITALLVLDIWYSRRKGILKFNGHSVFHLTLFVAVLISIWFIISPGIVL</sequence>
<feature type="transmembrane region" description="Helical" evidence="1">
    <location>
        <begin position="38"/>
        <end position="59"/>
    </location>
</feature>
<dbReference type="PANTHER" id="PTHR31157">
    <property type="entry name" value="SCP DOMAIN-CONTAINING PROTEIN"/>
    <property type="match status" value="1"/>
</dbReference>
<reference evidence="3 4" key="1">
    <citation type="journal article" date="2016" name="Nat. Commun.">
        <title>Thousands of microbial genomes shed light on interconnected biogeochemical processes in an aquifer system.</title>
        <authorList>
            <person name="Anantharaman K."/>
            <person name="Brown C.T."/>
            <person name="Hug L.A."/>
            <person name="Sharon I."/>
            <person name="Castelle C.J."/>
            <person name="Probst A.J."/>
            <person name="Thomas B.C."/>
            <person name="Singh A."/>
            <person name="Wilkins M.J."/>
            <person name="Karaoz U."/>
            <person name="Brodie E.L."/>
            <person name="Williams K.H."/>
            <person name="Hubbard S.S."/>
            <person name="Banfield J.F."/>
        </authorList>
    </citation>
    <scope>NUCLEOTIDE SEQUENCE [LARGE SCALE GENOMIC DNA]</scope>
</reference>
<evidence type="ECO:0000313" key="3">
    <source>
        <dbReference type="EMBL" id="OGC62213.1"/>
    </source>
</evidence>
<accession>A0A1F4VZI3</accession>
<evidence type="ECO:0000256" key="1">
    <source>
        <dbReference type="SAM" id="Phobius"/>
    </source>
</evidence>
<dbReference type="SUPFAM" id="SSF55797">
    <property type="entry name" value="PR-1-like"/>
    <property type="match status" value="1"/>
</dbReference>
<keyword evidence="1" id="KW-0812">Transmembrane</keyword>
<keyword evidence="1" id="KW-1133">Transmembrane helix</keyword>
<organism evidence="3 4">
    <name type="scientific">candidate division WWE3 bacterium RIFOXYA2_FULL_46_9</name>
    <dbReference type="NCBI Taxonomy" id="1802636"/>
    <lineage>
        <taxon>Bacteria</taxon>
        <taxon>Katanobacteria</taxon>
    </lineage>
</organism>
<dbReference type="Pfam" id="PF00188">
    <property type="entry name" value="CAP"/>
    <property type="match status" value="1"/>
</dbReference>
<name>A0A1F4VZI3_UNCKA</name>
<protein>
    <recommendedName>
        <fullName evidence="2">SCP domain-containing protein</fullName>
    </recommendedName>
</protein>
<feature type="transmembrane region" description="Helical" evidence="1">
    <location>
        <begin position="257"/>
        <end position="276"/>
    </location>
</feature>